<gene>
    <name evidence="14" type="ORF">IPN91_15645</name>
</gene>
<dbReference type="InterPro" id="IPR035965">
    <property type="entry name" value="PAS-like_dom_sf"/>
</dbReference>
<evidence type="ECO:0000256" key="10">
    <source>
        <dbReference type="PROSITE-ProRule" id="PRU00284"/>
    </source>
</evidence>
<evidence type="ECO:0000256" key="7">
    <source>
        <dbReference type="ARBA" id="ARBA00022989"/>
    </source>
</evidence>
<dbReference type="GO" id="GO:0005886">
    <property type="term" value="C:plasma membrane"/>
    <property type="evidence" value="ECO:0007669"/>
    <property type="project" value="UniProtKB-SubCell"/>
</dbReference>
<dbReference type="GO" id="GO:0006935">
    <property type="term" value="P:chemotaxis"/>
    <property type="evidence" value="ECO:0007669"/>
    <property type="project" value="UniProtKB-KW"/>
</dbReference>
<keyword evidence="5" id="KW-0997">Cell inner membrane</keyword>
<sequence>MRVNQPVTKVERRLDEGAYIVSTTDLRGVITYGNEEFIRISGFTRDELIGQPQNVVRHPDMPPAAFEDLWRTIKAGKPWQGLVKNRCKNGDFYWVDANVTPIVESGQTVGYVSIRSKPTASQIADAERMYARANAGQPMEDPERKLWIPFPDMGFRNRVWAAAASVLAVFFVMATISFFAFTTTQVEATSVKEEYLPTTLLAEEMALQTVQIQQAITDAALTRRAESMQEAAKAAEAFHKAEQAFRKLAVRDVANLKVLDELTKDFEALHSTGKTMVAAYQNQGLSEGNKVMEAFDKVSETLTMHMLKLRDAEVRDVEARLNTISSRAGLSLWVLGVGTVVGVAAGLLVFGKLVQVLDHQLGGDPKVALELARALAEGNLRMDIPTRPGDRTSLMATLRGMQAYLKTTINRIRFDAMRVQQNSSEIATATHEIASTSRELARNADSQRTSTDRMASAITELSASVREVADHVQTSHHRAMEASKTAQDANASGQAAIRAMDRVEEATGQMVEAVQVIQDIARQTNLLSLNAAIEAATAGSLGKGFAVVAEEVRKLAERSDASAREIAQLIEGSNKAVTQGKATVQDAVQALETIRDHISEVAAMSTQIEAASGEQAKASEEVAKQVELGAQQAVQNASASVQLSGTVDSNAATTEQLSRTAEGLADLMGRFKT</sequence>
<reference evidence="14 15" key="1">
    <citation type="submission" date="2020-10" db="EMBL/GenBank/DDBJ databases">
        <title>Connecting structure to function with the recovery of over 1000 high-quality activated sludge metagenome-assembled genomes encoding full-length rRNA genes using long-read sequencing.</title>
        <authorList>
            <person name="Singleton C.M."/>
            <person name="Petriglieri F."/>
            <person name="Kristensen J.M."/>
            <person name="Kirkegaard R.H."/>
            <person name="Michaelsen T.Y."/>
            <person name="Andersen M.H."/>
            <person name="Karst S.M."/>
            <person name="Dueholm M.S."/>
            <person name="Nielsen P.H."/>
            <person name="Albertsen M."/>
        </authorList>
    </citation>
    <scope>NUCLEOTIDE SEQUENCE [LARGE SCALE GENOMIC DNA]</scope>
    <source>
        <strain evidence="14">OdNE_18-Q3-R46-58_MAXAC.008</strain>
    </source>
</reference>
<proteinExistence type="inferred from homology"/>
<organism evidence="14 15">
    <name type="scientific">Candidatus Geothrix odensensis</name>
    <dbReference type="NCBI Taxonomy" id="2954440"/>
    <lineage>
        <taxon>Bacteria</taxon>
        <taxon>Pseudomonadati</taxon>
        <taxon>Acidobacteriota</taxon>
        <taxon>Holophagae</taxon>
        <taxon>Holophagales</taxon>
        <taxon>Holophagaceae</taxon>
        <taxon>Geothrix</taxon>
    </lineage>
</organism>
<dbReference type="PROSITE" id="PS50112">
    <property type="entry name" value="PAS"/>
    <property type="match status" value="1"/>
</dbReference>
<dbReference type="SUPFAM" id="SSF58104">
    <property type="entry name" value="Methyl-accepting chemotaxis protein (MCP) signaling domain"/>
    <property type="match status" value="1"/>
</dbReference>
<feature type="domain" description="PAS" evidence="13">
    <location>
        <begin position="25"/>
        <end position="76"/>
    </location>
</feature>
<protein>
    <submittedName>
        <fullName evidence="14">PAS domain-containing protein</fullName>
    </submittedName>
</protein>
<dbReference type="PROSITE" id="PS50111">
    <property type="entry name" value="CHEMOTAXIS_TRANSDUC_2"/>
    <property type="match status" value="1"/>
</dbReference>
<evidence type="ECO:0000256" key="8">
    <source>
        <dbReference type="ARBA" id="ARBA00023136"/>
    </source>
</evidence>
<dbReference type="InterPro" id="IPR051310">
    <property type="entry name" value="MCP_chemotaxis"/>
</dbReference>
<dbReference type="Gene3D" id="1.10.287.950">
    <property type="entry name" value="Methyl-accepting chemotaxis protein"/>
    <property type="match status" value="1"/>
</dbReference>
<dbReference type="FunFam" id="3.30.450.20:FF:000046">
    <property type="entry name" value="Aerotaxis sensor receptor"/>
    <property type="match status" value="1"/>
</dbReference>
<evidence type="ECO:0000256" key="6">
    <source>
        <dbReference type="ARBA" id="ARBA00022692"/>
    </source>
</evidence>
<evidence type="ECO:0000256" key="3">
    <source>
        <dbReference type="ARBA" id="ARBA00022481"/>
    </source>
</evidence>
<feature type="domain" description="Methyl-accepting transducer" evidence="12">
    <location>
        <begin position="422"/>
        <end position="665"/>
    </location>
</feature>
<dbReference type="InterPro" id="IPR000014">
    <property type="entry name" value="PAS"/>
</dbReference>
<evidence type="ECO:0000313" key="14">
    <source>
        <dbReference type="EMBL" id="MBK8574012.1"/>
    </source>
</evidence>
<keyword evidence="6 11" id="KW-0812">Transmembrane</keyword>
<evidence type="ECO:0000256" key="4">
    <source>
        <dbReference type="ARBA" id="ARBA00022500"/>
    </source>
</evidence>
<dbReference type="EMBL" id="JADKCH010000033">
    <property type="protein sequence ID" value="MBK8574012.1"/>
    <property type="molecule type" value="Genomic_DNA"/>
</dbReference>
<feature type="transmembrane region" description="Helical" evidence="11">
    <location>
        <begin position="159"/>
        <end position="181"/>
    </location>
</feature>
<dbReference type="SMART" id="SM00283">
    <property type="entry name" value="MA"/>
    <property type="match status" value="1"/>
</dbReference>
<dbReference type="AlphaFoldDB" id="A0A936K8Z1"/>
<evidence type="ECO:0000313" key="15">
    <source>
        <dbReference type="Proteomes" id="UP000709959"/>
    </source>
</evidence>
<evidence type="ECO:0000256" key="9">
    <source>
        <dbReference type="ARBA" id="ARBA00029447"/>
    </source>
</evidence>
<dbReference type="InterPro" id="IPR004089">
    <property type="entry name" value="MCPsignal_dom"/>
</dbReference>
<dbReference type="InterPro" id="IPR001610">
    <property type="entry name" value="PAC"/>
</dbReference>
<keyword evidence="3" id="KW-0488">Methylation</keyword>
<dbReference type="Proteomes" id="UP000709959">
    <property type="component" value="Unassembled WGS sequence"/>
</dbReference>
<keyword evidence="4" id="KW-0145">Chemotaxis</keyword>
<keyword evidence="10" id="KW-0807">Transducer</keyword>
<evidence type="ECO:0000259" key="13">
    <source>
        <dbReference type="PROSITE" id="PS50112"/>
    </source>
</evidence>
<dbReference type="Pfam" id="PF00015">
    <property type="entry name" value="MCPsignal"/>
    <property type="match status" value="1"/>
</dbReference>
<dbReference type="SMART" id="SM00086">
    <property type="entry name" value="PAC"/>
    <property type="match status" value="1"/>
</dbReference>
<dbReference type="PANTHER" id="PTHR43531">
    <property type="entry name" value="PROTEIN ICFG"/>
    <property type="match status" value="1"/>
</dbReference>
<keyword evidence="8 11" id="KW-0472">Membrane</keyword>
<dbReference type="Gene3D" id="3.30.450.20">
    <property type="entry name" value="PAS domain"/>
    <property type="match status" value="1"/>
</dbReference>
<dbReference type="Pfam" id="PF08447">
    <property type="entry name" value="PAS_3"/>
    <property type="match status" value="1"/>
</dbReference>
<dbReference type="CDD" id="cd00130">
    <property type="entry name" value="PAS"/>
    <property type="match status" value="1"/>
</dbReference>
<name>A0A936K8Z1_9BACT</name>
<dbReference type="InterPro" id="IPR004090">
    <property type="entry name" value="Chemotax_Me-accpt_rcpt"/>
</dbReference>
<evidence type="ECO:0000256" key="2">
    <source>
        <dbReference type="ARBA" id="ARBA00022475"/>
    </source>
</evidence>
<comment type="similarity">
    <text evidence="9">Belongs to the methyl-accepting chemotaxis (MCP) protein family.</text>
</comment>
<dbReference type="NCBIfam" id="TIGR00229">
    <property type="entry name" value="sensory_box"/>
    <property type="match status" value="1"/>
</dbReference>
<keyword evidence="2" id="KW-1003">Cell membrane</keyword>
<accession>A0A936K8Z1</accession>
<dbReference type="PRINTS" id="PR00260">
    <property type="entry name" value="CHEMTRNSDUCR"/>
</dbReference>
<dbReference type="PANTHER" id="PTHR43531:SF11">
    <property type="entry name" value="METHYL-ACCEPTING CHEMOTAXIS PROTEIN 3"/>
    <property type="match status" value="1"/>
</dbReference>
<dbReference type="GO" id="GO:0007165">
    <property type="term" value="P:signal transduction"/>
    <property type="evidence" value="ECO:0007669"/>
    <property type="project" value="UniProtKB-KW"/>
</dbReference>
<feature type="transmembrane region" description="Helical" evidence="11">
    <location>
        <begin position="330"/>
        <end position="350"/>
    </location>
</feature>
<dbReference type="GO" id="GO:0004888">
    <property type="term" value="F:transmembrane signaling receptor activity"/>
    <property type="evidence" value="ECO:0007669"/>
    <property type="project" value="InterPro"/>
</dbReference>
<dbReference type="SUPFAM" id="SSF55785">
    <property type="entry name" value="PYP-like sensor domain (PAS domain)"/>
    <property type="match status" value="1"/>
</dbReference>
<keyword evidence="7 11" id="KW-1133">Transmembrane helix</keyword>
<evidence type="ECO:0000256" key="11">
    <source>
        <dbReference type="SAM" id="Phobius"/>
    </source>
</evidence>
<comment type="subcellular location">
    <subcellularLocation>
        <location evidence="1">Cell inner membrane</location>
        <topology evidence="1">Multi-pass membrane protein</topology>
    </subcellularLocation>
</comment>
<evidence type="ECO:0000256" key="1">
    <source>
        <dbReference type="ARBA" id="ARBA00004429"/>
    </source>
</evidence>
<dbReference type="InterPro" id="IPR013655">
    <property type="entry name" value="PAS_fold_3"/>
</dbReference>
<evidence type="ECO:0000259" key="12">
    <source>
        <dbReference type="PROSITE" id="PS50111"/>
    </source>
</evidence>
<comment type="caution">
    <text evidence="14">The sequence shown here is derived from an EMBL/GenBank/DDBJ whole genome shotgun (WGS) entry which is preliminary data.</text>
</comment>
<evidence type="ECO:0000256" key="5">
    <source>
        <dbReference type="ARBA" id="ARBA00022519"/>
    </source>
</evidence>